<dbReference type="Proteomes" id="UP000789508">
    <property type="component" value="Unassembled WGS sequence"/>
</dbReference>
<gene>
    <name evidence="2" type="ORF">ALEPTO_LOCUS4422</name>
</gene>
<feature type="region of interest" description="Disordered" evidence="1">
    <location>
        <begin position="286"/>
        <end position="329"/>
    </location>
</feature>
<feature type="compositionally biased region" description="Low complexity" evidence="1">
    <location>
        <begin position="286"/>
        <end position="306"/>
    </location>
</feature>
<keyword evidence="3" id="KW-1185">Reference proteome</keyword>
<evidence type="ECO:0000256" key="1">
    <source>
        <dbReference type="SAM" id="MobiDB-lite"/>
    </source>
</evidence>
<proteinExistence type="predicted"/>
<protein>
    <submittedName>
        <fullName evidence="2">4794_t:CDS:1</fullName>
    </submittedName>
</protein>
<accession>A0A9N9FA94</accession>
<sequence length="370" mass="42839">MNTLPNGNHIGGNYASYRSSPVRVSSRRITSRRAFANSHHNSLKGNNSRVVATRQSSIDSSIDGKAIRSRRFFSNGPFTNRGSAIEGTSEKSIISEESNSENYDIEEKNWKEERKIRERRLAEIKVEHNAIKKRFFEAKEKDLDKEKDDILHFLHPELVRLNEKKDEDRQRREVNAERRRKLRDEAIEINFEAQISHSTGQYMDKRRALRKSMLQEMLSKKNRLIYEYSQSKLKSKEMTSIDEKEETIIRKMEDDVSPESLEEQQQEEDLRLIRESIQSNMMLMTNPTPKPTTPSISTPISTLSNSQSTRSIVSNSTQNQSARDYPGRENSEIPIMLNKNISIVNAWLATEEGYESDKDNNSHQQNLSAK</sequence>
<feature type="region of interest" description="Disordered" evidence="1">
    <location>
        <begin position="1"/>
        <end position="20"/>
    </location>
</feature>
<evidence type="ECO:0000313" key="2">
    <source>
        <dbReference type="EMBL" id="CAG8520152.1"/>
    </source>
</evidence>
<feature type="compositionally biased region" description="Polar residues" evidence="1">
    <location>
        <begin position="307"/>
        <end position="322"/>
    </location>
</feature>
<reference evidence="2" key="1">
    <citation type="submission" date="2021-06" db="EMBL/GenBank/DDBJ databases">
        <authorList>
            <person name="Kallberg Y."/>
            <person name="Tangrot J."/>
            <person name="Rosling A."/>
        </authorList>
    </citation>
    <scope>NUCLEOTIDE SEQUENCE</scope>
    <source>
        <strain evidence="2">FL130A</strain>
    </source>
</reference>
<organism evidence="2 3">
    <name type="scientific">Ambispora leptoticha</name>
    <dbReference type="NCBI Taxonomy" id="144679"/>
    <lineage>
        <taxon>Eukaryota</taxon>
        <taxon>Fungi</taxon>
        <taxon>Fungi incertae sedis</taxon>
        <taxon>Mucoromycota</taxon>
        <taxon>Glomeromycotina</taxon>
        <taxon>Glomeromycetes</taxon>
        <taxon>Archaeosporales</taxon>
        <taxon>Ambisporaceae</taxon>
        <taxon>Ambispora</taxon>
    </lineage>
</organism>
<name>A0A9N9FA94_9GLOM</name>
<dbReference type="AlphaFoldDB" id="A0A9N9FA94"/>
<evidence type="ECO:0000313" key="3">
    <source>
        <dbReference type="Proteomes" id="UP000789508"/>
    </source>
</evidence>
<dbReference type="EMBL" id="CAJVPS010001014">
    <property type="protein sequence ID" value="CAG8520152.1"/>
    <property type="molecule type" value="Genomic_DNA"/>
</dbReference>
<dbReference type="OrthoDB" id="10462086at2759"/>
<comment type="caution">
    <text evidence="2">The sequence shown here is derived from an EMBL/GenBank/DDBJ whole genome shotgun (WGS) entry which is preliminary data.</text>
</comment>